<proteinExistence type="predicted"/>
<dbReference type="WBParaSite" id="SBAD_0000893001-mRNA-1">
    <property type="protein sequence ID" value="SBAD_0000893001-mRNA-1"/>
    <property type="gene ID" value="SBAD_0000893001"/>
</dbReference>
<reference evidence="3" key="1">
    <citation type="submission" date="2016-06" db="UniProtKB">
        <authorList>
            <consortium name="WormBaseParasite"/>
        </authorList>
    </citation>
    <scope>IDENTIFICATION</scope>
</reference>
<protein>
    <submittedName>
        <fullName evidence="3">Homeobox domain-containing protein</fullName>
    </submittedName>
</protein>
<organism evidence="3">
    <name type="scientific">Soboliphyme baturini</name>
    <dbReference type="NCBI Taxonomy" id="241478"/>
    <lineage>
        <taxon>Eukaryota</taxon>
        <taxon>Metazoa</taxon>
        <taxon>Ecdysozoa</taxon>
        <taxon>Nematoda</taxon>
        <taxon>Enoplea</taxon>
        <taxon>Dorylaimia</taxon>
        <taxon>Dioctophymatida</taxon>
        <taxon>Dioctophymatoidea</taxon>
        <taxon>Soboliphymatidae</taxon>
        <taxon>Soboliphyme</taxon>
    </lineage>
</organism>
<dbReference type="AlphaFoldDB" id="A0A183IYC1"/>
<dbReference type="OrthoDB" id="5914545at2759"/>
<reference evidence="1 2" key="2">
    <citation type="submission" date="2018-11" db="EMBL/GenBank/DDBJ databases">
        <authorList>
            <consortium name="Pathogen Informatics"/>
        </authorList>
    </citation>
    <scope>NUCLEOTIDE SEQUENCE [LARGE SCALE GENOMIC DNA]</scope>
</reference>
<evidence type="ECO:0000313" key="1">
    <source>
        <dbReference type="EMBL" id="VDP18243.1"/>
    </source>
</evidence>
<dbReference type="EMBL" id="UZAM01011795">
    <property type="protein sequence ID" value="VDP18243.1"/>
    <property type="molecule type" value="Genomic_DNA"/>
</dbReference>
<accession>A0A183IYC1</accession>
<dbReference type="Proteomes" id="UP000270296">
    <property type="component" value="Unassembled WGS sequence"/>
</dbReference>
<gene>
    <name evidence="1" type="ORF">SBAD_LOCUS8619</name>
</gene>
<keyword evidence="2" id="KW-1185">Reference proteome</keyword>
<evidence type="ECO:0000313" key="2">
    <source>
        <dbReference type="Proteomes" id="UP000270296"/>
    </source>
</evidence>
<name>A0A183IYC1_9BILA</name>
<sequence length="72" mass="8126">MSSDAEEQLNRYMAVKVGLTPAQVKFLRNEFKKYGRNPLPSSLEIIAIENGFDENKVKVSKHLSTPLQSTCQ</sequence>
<evidence type="ECO:0000313" key="3">
    <source>
        <dbReference type="WBParaSite" id="SBAD_0000893001-mRNA-1"/>
    </source>
</evidence>